<feature type="compositionally biased region" description="Polar residues" evidence="1">
    <location>
        <begin position="155"/>
        <end position="174"/>
    </location>
</feature>
<dbReference type="Pfam" id="PF22874">
    <property type="entry name" value="SBE2_M"/>
    <property type="match status" value="1"/>
</dbReference>
<feature type="region of interest" description="Disordered" evidence="1">
    <location>
        <begin position="144"/>
        <end position="178"/>
    </location>
</feature>
<dbReference type="KEGG" id="asau:88175247"/>
<feature type="region of interest" description="Disordered" evidence="1">
    <location>
        <begin position="54"/>
        <end position="84"/>
    </location>
</feature>
<sequence>MHRLSSSQLSLNESLFDVSISGSSAQNQRLGHLRKVGLMTSLSVATEKRPSDFFLARNNNDNSSAALSRPKSSVSTSSETSKDSDDGVLVVLTPFDVMESRLSSATAASVYLKNMDLDLNHKLSALERELPAAPIVSSTANLVSRPLPDLPEVPSLTSSSPPKTQRQLSSSSHLDASGMFPLTRTKTRYYNPKEKKERQQLRKKLYEENNDDDVIMSQDLSLVFNVPVIKKHHEIYTHSQSSKSSYFSRDDIVKVDDNKYNAFKQPMKPCPLPGVLALSRSKSGSSANPSSVSFHDDSSSADLHLTSYQSIDTDEEVSRNISDFYALRSESYSKLVRASRDSHIYKLPHYIRSQNSIEDISLVSPEKLELIDQSRPINLPPKSSEDISKHRREINRVLKNVETTNKSQSLSRQKFNDNLATVQSTWNKVFLAGKGKDLSNTLNSEKEKLRSYMWENQTHDTLTYHFFSKVLQLNLGNDAVNQMRSEYDQVEATHHALSEQTKATKNAEFDSIITHVTSRPLIYNFIQEAKESVLFDFNYTDFVKNFRHLLYLKSLSDGGLKKHHQIFSIPIFLILFRGESMANVYLMIEMFDAEIFSDEVFADLSKKLSGWSNLSSMSYSSATYKVLSRFSSLEEFETLNTSTIFELMLQLNDKLPLSLSAPSTPIISRGSFLSYNKIVEEPGSDSLDSVQSLSNSSDSLLNSVLTYNASISSSHKLLLTFLNLLVIYSRSRKRTQNIVKLLQSFLLTIFDYYHIGWNTSEELVKMNGSIRVNHTNDQWANLESFTSKWKQTFKKM</sequence>
<dbReference type="AlphaFoldDB" id="A0AAX4HEM3"/>
<evidence type="ECO:0000259" key="2">
    <source>
        <dbReference type="Pfam" id="PF22874"/>
    </source>
</evidence>
<reference evidence="3 4" key="1">
    <citation type="submission" date="2023-10" db="EMBL/GenBank/DDBJ databases">
        <title>Draft Genome Sequence of Candida saopaulonensis from a very Premature Infant with Sepsis.</title>
        <authorList>
            <person name="Ning Y."/>
            <person name="Dai R."/>
            <person name="Xiao M."/>
            <person name="Xu Y."/>
            <person name="Yan Q."/>
            <person name="Zhang L."/>
        </authorList>
    </citation>
    <scope>NUCLEOTIDE SEQUENCE [LARGE SCALE GENOMIC DNA]</scope>
    <source>
        <strain evidence="3 4">19XY460</strain>
    </source>
</reference>
<evidence type="ECO:0000256" key="1">
    <source>
        <dbReference type="SAM" id="MobiDB-lite"/>
    </source>
</evidence>
<feature type="domain" description="SBE2/SBE22 middle" evidence="2">
    <location>
        <begin position="316"/>
        <end position="398"/>
    </location>
</feature>
<evidence type="ECO:0000313" key="3">
    <source>
        <dbReference type="EMBL" id="WPK26824.1"/>
    </source>
</evidence>
<proteinExistence type="predicted"/>
<organism evidence="3 4">
    <name type="scientific">Australozyma saopauloensis</name>
    <dbReference type="NCBI Taxonomy" id="291208"/>
    <lineage>
        <taxon>Eukaryota</taxon>
        <taxon>Fungi</taxon>
        <taxon>Dikarya</taxon>
        <taxon>Ascomycota</taxon>
        <taxon>Saccharomycotina</taxon>
        <taxon>Pichiomycetes</taxon>
        <taxon>Metschnikowiaceae</taxon>
        <taxon>Australozyma</taxon>
    </lineage>
</organism>
<evidence type="ECO:0000313" key="4">
    <source>
        <dbReference type="Proteomes" id="UP001338582"/>
    </source>
</evidence>
<keyword evidence="4" id="KW-1185">Reference proteome</keyword>
<dbReference type="RefSeq" id="XP_062879203.1">
    <property type="nucleotide sequence ID" value="XM_063023133.1"/>
</dbReference>
<dbReference type="InterPro" id="IPR053949">
    <property type="entry name" value="SBE2/SBE22_M"/>
</dbReference>
<dbReference type="GeneID" id="88175247"/>
<accession>A0AAX4HEM3</accession>
<feature type="region of interest" description="Disordered" evidence="1">
    <location>
        <begin position="280"/>
        <end position="299"/>
    </location>
</feature>
<name>A0AAX4HEM3_9ASCO</name>
<dbReference type="EMBL" id="CP138898">
    <property type="protein sequence ID" value="WPK26824.1"/>
    <property type="molecule type" value="Genomic_DNA"/>
</dbReference>
<gene>
    <name evidence="3" type="ORF">PUMCH_004186</name>
</gene>
<feature type="compositionally biased region" description="Polar residues" evidence="1">
    <location>
        <begin position="57"/>
        <end position="66"/>
    </location>
</feature>
<protein>
    <recommendedName>
        <fullName evidence="2">SBE2/SBE22 middle domain-containing protein</fullName>
    </recommendedName>
</protein>
<feature type="compositionally biased region" description="Polar residues" evidence="1">
    <location>
        <begin position="280"/>
        <end position="289"/>
    </location>
</feature>
<dbReference type="Proteomes" id="UP001338582">
    <property type="component" value="Chromosome 5"/>
</dbReference>